<dbReference type="SUPFAM" id="SSF53448">
    <property type="entry name" value="Nucleotide-diphospho-sugar transferases"/>
    <property type="match status" value="1"/>
</dbReference>
<name>A0A1E5IFW6_ENDTX</name>
<dbReference type="AlphaFoldDB" id="A0A1E5IFW6"/>
<proteinExistence type="predicted"/>
<evidence type="ECO:0000313" key="2">
    <source>
        <dbReference type="Proteomes" id="UP000095237"/>
    </source>
</evidence>
<dbReference type="Proteomes" id="UP000095237">
    <property type="component" value="Unassembled WGS sequence"/>
</dbReference>
<keyword evidence="2" id="KW-1185">Reference proteome</keyword>
<dbReference type="EMBL" id="LNVX01000739">
    <property type="protein sequence ID" value="OEG69387.1"/>
    <property type="molecule type" value="Genomic_DNA"/>
</dbReference>
<dbReference type="InterPro" id="IPR029044">
    <property type="entry name" value="Nucleotide-diphossugar_trans"/>
</dbReference>
<accession>A0A1E5IFW6</accession>
<evidence type="ECO:0008006" key="3">
    <source>
        <dbReference type="Google" id="ProtNLM"/>
    </source>
</evidence>
<evidence type="ECO:0000313" key="1">
    <source>
        <dbReference type="EMBL" id="OEG69387.1"/>
    </source>
</evidence>
<protein>
    <recommendedName>
        <fullName evidence="3">Glycosyltransferase 2-like domain-containing protein</fullName>
    </recommendedName>
</protein>
<dbReference type="PANTHER" id="PTHR43630">
    <property type="entry name" value="POLY-BETA-1,6-N-ACETYL-D-GLUCOSAMINE SYNTHASE"/>
    <property type="match status" value="1"/>
</dbReference>
<comment type="caution">
    <text evidence="1">The sequence shown here is derived from an EMBL/GenBank/DDBJ whole genome shotgun (WGS) entry which is preliminary data.</text>
</comment>
<gene>
    <name evidence="1" type="ORF">ATZ36_09855</name>
</gene>
<dbReference type="PANTHER" id="PTHR43630:SF2">
    <property type="entry name" value="GLYCOSYLTRANSFERASE"/>
    <property type="match status" value="1"/>
</dbReference>
<reference evidence="1 2" key="1">
    <citation type="submission" date="2015-11" db="EMBL/GenBank/DDBJ databases">
        <title>Evidence for parallel genomic evolution in an endosymbiosis of termite gut flagellates.</title>
        <authorList>
            <person name="Zheng H."/>
        </authorList>
    </citation>
    <scope>NUCLEOTIDE SEQUENCE [LARGE SCALE GENOMIC DNA]</scope>
    <source>
        <strain evidence="1 2">CET450</strain>
    </source>
</reference>
<dbReference type="Gene3D" id="3.90.550.10">
    <property type="entry name" value="Spore Coat Polysaccharide Biosynthesis Protein SpsA, Chain A"/>
    <property type="match status" value="1"/>
</dbReference>
<sequence>MGCKVVQNRFEYFDRQRNFALSQCSYEWVVCLDADERITPALKKEIECQLQDSPKCNAFITSRKSRFTNK</sequence>
<organism evidence="1 2">
    <name type="scientific">Endomicrobium trichonymphae</name>
    <dbReference type="NCBI Taxonomy" id="1408204"/>
    <lineage>
        <taxon>Bacteria</taxon>
        <taxon>Pseudomonadati</taxon>
        <taxon>Elusimicrobiota</taxon>
        <taxon>Endomicrobiia</taxon>
        <taxon>Endomicrobiales</taxon>
        <taxon>Endomicrobiaceae</taxon>
        <taxon>Candidatus Endomicrobiellum</taxon>
    </lineage>
</organism>